<name>A0AAP6BHX6_9ACTN</name>
<keyword evidence="3" id="KW-1185">Reference proteome</keyword>
<dbReference type="RefSeq" id="WP_010353506.1">
    <property type="nucleotide sequence ID" value="NZ_BCMK01000059.1"/>
</dbReference>
<dbReference type="AlphaFoldDB" id="A0AAP6BHX6"/>
<dbReference type="GeneID" id="69812639"/>
<accession>A0AAP6BHX6</accession>
<evidence type="ECO:0000313" key="2">
    <source>
        <dbReference type="EMBL" id="MDX3024221.1"/>
    </source>
</evidence>
<dbReference type="Proteomes" id="UP001282288">
    <property type="component" value="Unassembled WGS sequence"/>
</dbReference>
<protein>
    <recommendedName>
        <fullName evidence="5">SUKH-4 immunity protein of toxin-antitoxin system</fullName>
    </recommendedName>
</protein>
<dbReference type="EMBL" id="JARAWC010000035">
    <property type="protein sequence ID" value="MDX2964930.1"/>
    <property type="molecule type" value="Genomic_DNA"/>
</dbReference>
<dbReference type="Proteomes" id="UP001272987">
    <property type="component" value="Unassembled WGS sequence"/>
</dbReference>
<evidence type="ECO:0000313" key="3">
    <source>
        <dbReference type="Proteomes" id="UP001272987"/>
    </source>
</evidence>
<proteinExistence type="predicted"/>
<evidence type="ECO:0000313" key="1">
    <source>
        <dbReference type="EMBL" id="MDX2964930.1"/>
    </source>
</evidence>
<gene>
    <name evidence="1" type="ORF">PV399_35180</name>
    <name evidence="2" type="ORF">PV666_41070</name>
</gene>
<organism evidence="1 4">
    <name type="scientific">Streptomyces acidiscabies</name>
    <dbReference type="NCBI Taxonomy" id="42234"/>
    <lineage>
        <taxon>Bacteria</taxon>
        <taxon>Bacillati</taxon>
        <taxon>Actinomycetota</taxon>
        <taxon>Actinomycetes</taxon>
        <taxon>Kitasatosporales</taxon>
        <taxon>Streptomycetaceae</taxon>
        <taxon>Streptomyces</taxon>
    </lineage>
</organism>
<evidence type="ECO:0008006" key="5">
    <source>
        <dbReference type="Google" id="ProtNLM"/>
    </source>
</evidence>
<sequence>MTNSTTSRLHTTVDALRTALADSPDLLSFTLGGTIDGPTATAALAEGVPGAFVDFCRVLDGASCGPSVQLFGLAEARSHQFYCTPIVDSPLDLSPEKLYCIGVLHDTPIHLDRATGTVLGIPDEHWEWPDAERFDELASGVTEFFLERLAVPGYQQLALVDDELVEYDGWLTLLRRAGIV</sequence>
<dbReference type="EMBL" id="JARAWP010000033">
    <property type="protein sequence ID" value="MDX3024221.1"/>
    <property type="molecule type" value="Genomic_DNA"/>
</dbReference>
<comment type="caution">
    <text evidence="1">The sequence shown here is derived from an EMBL/GenBank/DDBJ whole genome shotgun (WGS) entry which is preliminary data.</text>
</comment>
<evidence type="ECO:0000313" key="4">
    <source>
        <dbReference type="Proteomes" id="UP001282288"/>
    </source>
</evidence>
<reference evidence="1 3" key="1">
    <citation type="journal article" date="2023" name="Microb. Genom.">
        <title>Mesoterricola silvestris gen. nov., sp. nov., Mesoterricola sediminis sp. nov., Geothrix oryzae sp. nov., Geothrix edaphica sp. nov., Geothrix rubra sp. nov., and Geothrix limicola sp. nov., six novel members of Acidobacteriota isolated from soils.</title>
        <authorList>
            <person name="Weisberg A.J."/>
            <person name="Pearce E."/>
            <person name="Kramer C.G."/>
            <person name="Chang J.H."/>
            <person name="Clarke C.R."/>
        </authorList>
    </citation>
    <scope>NUCLEOTIDE SEQUENCE</scope>
    <source>
        <strain evidence="2 3">NB05-1H</strain>
        <strain evidence="1">NRRL_B-16521</strain>
    </source>
</reference>